<reference evidence="2 3" key="1">
    <citation type="submission" date="2024-02" db="EMBL/GenBank/DDBJ databases">
        <authorList>
            <consortium name="ELIXIR-Norway"/>
            <consortium name="Elixir Norway"/>
        </authorList>
    </citation>
    <scope>NUCLEOTIDE SEQUENCE [LARGE SCALE GENOMIC DNA]</scope>
</reference>
<keyword evidence="3" id="KW-1185">Reference proteome</keyword>
<evidence type="ECO:0000313" key="2">
    <source>
        <dbReference type="EMBL" id="CAK9255756.1"/>
    </source>
</evidence>
<protein>
    <submittedName>
        <fullName evidence="2">Uncharacterized protein</fullName>
    </submittedName>
</protein>
<sequence>MNLFINRNWNTRLWEFGLVRHVQDTEIMVVPPRKSNLSSIPEARGVWTCMPCPRHRNAGYLTHNINCECAQSMLGSKGTRGKGTEKKKVLPSPSVDSTPIVPPTPSTYRLAMLSPNPETPAFWTHPDVTNEYGSKSFT</sequence>
<organism evidence="2 3">
    <name type="scientific">Sphagnum jensenii</name>
    <dbReference type="NCBI Taxonomy" id="128206"/>
    <lineage>
        <taxon>Eukaryota</taxon>
        <taxon>Viridiplantae</taxon>
        <taxon>Streptophyta</taxon>
        <taxon>Embryophyta</taxon>
        <taxon>Bryophyta</taxon>
        <taxon>Sphagnophytina</taxon>
        <taxon>Sphagnopsida</taxon>
        <taxon>Sphagnales</taxon>
        <taxon>Sphagnaceae</taxon>
        <taxon>Sphagnum</taxon>
    </lineage>
</organism>
<dbReference type="EMBL" id="OZ020096">
    <property type="protein sequence ID" value="CAK9255756.1"/>
    <property type="molecule type" value="Genomic_DNA"/>
</dbReference>
<evidence type="ECO:0000313" key="3">
    <source>
        <dbReference type="Proteomes" id="UP001497444"/>
    </source>
</evidence>
<feature type="region of interest" description="Disordered" evidence="1">
    <location>
        <begin position="75"/>
        <end position="103"/>
    </location>
</feature>
<dbReference type="Proteomes" id="UP001497444">
    <property type="component" value="Chromosome 1"/>
</dbReference>
<accession>A0ABP0VMV7</accession>
<gene>
    <name evidence="2" type="ORF">CSSPJE1EN1_LOCUS1234</name>
</gene>
<name>A0ABP0VMV7_9BRYO</name>
<proteinExistence type="predicted"/>
<evidence type="ECO:0000256" key="1">
    <source>
        <dbReference type="SAM" id="MobiDB-lite"/>
    </source>
</evidence>